<dbReference type="InterPro" id="IPR022754">
    <property type="entry name" value="DNA_pol_III_gamma-3"/>
</dbReference>
<reference evidence="14" key="2">
    <citation type="submission" date="2021-04" db="EMBL/GenBank/DDBJ databases">
        <authorList>
            <person name="Gilroy R."/>
        </authorList>
    </citation>
    <scope>NUCLEOTIDE SEQUENCE</scope>
    <source>
        <strain evidence="14">ChiW7-2402</strain>
    </source>
</reference>
<sequence>MHTSLYRRYRPQTFGEMVRQEHVVKVLQNQIEQNAVGHAYLFSGPRGTGKTTIARIFARAVNCEHPVNGSPCGECAVCRALLEGSLDILEIDAASNNGVNEMRDLREKVQYPPVSGKYKVYIVDEVHMLTDSAFNALLKTLEEPPAHAIFILATTEPHKIPATILSRCMRLDFKLIPEEDLEAHLKRILDSMGKEYEEEAVAAIARAGAGSDRDMLSIAEMCIAYEDKLTYRGVSEVLGAADFSETLALTEALLSADMPSALEGVERILSSGKAVGVLLKDLMAQLNRVAVAKTCRTAEKLLSLPGEQFARLKAVAEKADGRAVLRATEVLAKAETDMRFVSSPRVCLETAVMRIALPEEDMSTDALLVRLNALERKLKEGAFVAPAAQTASVAQTAARDTVKPAAAPAAGAPVQAAKPTTAPAAGAAAAEYEDVPPFPEEEPVFEEAYFADEPAPKKAAAPVQATKPTAAPPAGAPIQAPKPSTAPAAETPVQASKFTAAPAAAAAGAAGAGAEVMFGKFVRTLRKTSRNGVLFTMCSDLAPVFEGGTLVLYTESGTIARSLARAEHRAVMADVFAQVGITDFEVRLKGADAPQKANAAEQLKRDFPDYPIEIK</sequence>
<dbReference type="GO" id="GO:0046872">
    <property type="term" value="F:metal ion binding"/>
    <property type="evidence" value="ECO:0007669"/>
    <property type="project" value="UniProtKB-KW"/>
</dbReference>
<evidence type="ECO:0000256" key="10">
    <source>
        <dbReference type="ARBA" id="ARBA00022932"/>
    </source>
</evidence>
<keyword evidence="9" id="KW-0067">ATP-binding</keyword>
<reference evidence="14" key="1">
    <citation type="journal article" date="2021" name="PeerJ">
        <title>Extensive microbial diversity within the chicken gut microbiome revealed by metagenomics and culture.</title>
        <authorList>
            <person name="Gilroy R."/>
            <person name="Ravi A."/>
            <person name="Getino M."/>
            <person name="Pursley I."/>
            <person name="Horton D.L."/>
            <person name="Alikhan N.F."/>
            <person name="Baker D."/>
            <person name="Gharbi K."/>
            <person name="Hall N."/>
            <person name="Watson M."/>
            <person name="Adriaenssens E.M."/>
            <person name="Foster-Nyarko E."/>
            <person name="Jarju S."/>
            <person name="Secka A."/>
            <person name="Antonio M."/>
            <person name="Oren A."/>
            <person name="Chaudhuri R.R."/>
            <person name="La Ragione R."/>
            <person name="Hildebrand F."/>
            <person name="Pallen M.J."/>
        </authorList>
    </citation>
    <scope>NUCLEOTIDE SEQUENCE</scope>
    <source>
        <strain evidence="14">ChiW7-2402</strain>
    </source>
</reference>
<accession>A0A9D2G5D5</accession>
<evidence type="ECO:0000313" key="14">
    <source>
        <dbReference type="EMBL" id="HIZ73468.1"/>
    </source>
</evidence>
<keyword evidence="8" id="KW-0862">Zinc</keyword>
<organism evidence="14 15">
    <name type="scientific">Candidatus Gallimonas intestinavium</name>
    <dbReference type="NCBI Taxonomy" id="2838603"/>
    <lineage>
        <taxon>Bacteria</taxon>
        <taxon>Bacillati</taxon>
        <taxon>Bacillota</taxon>
        <taxon>Clostridia</taxon>
        <taxon>Candidatus Gallimonas</taxon>
    </lineage>
</organism>
<evidence type="ECO:0000256" key="4">
    <source>
        <dbReference type="ARBA" id="ARBA00022695"/>
    </source>
</evidence>
<evidence type="ECO:0000313" key="15">
    <source>
        <dbReference type="Proteomes" id="UP000824102"/>
    </source>
</evidence>
<keyword evidence="10" id="KW-0239">DNA-directed DNA polymerase</keyword>
<dbReference type="NCBIfam" id="TIGR02397">
    <property type="entry name" value="dnaX_nterm"/>
    <property type="match status" value="1"/>
</dbReference>
<evidence type="ECO:0000256" key="2">
    <source>
        <dbReference type="ARBA" id="ARBA00012417"/>
    </source>
</evidence>
<dbReference type="InterPro" id="IPR045085">
    <property type="entry name" value="HLD_clamp_pol_III_gamma_tau"/>
</dbReference>
<evidence type="ECO:0000256" key="9">
    <source>
        <dbReference type="ARBA" id="ARBA00022840"/>
    </source>
</evidence>
<comment type="caution">
    <text evidence="14">The sequence shown here is derived from an EMBL/GenBank/DDBJ whole genome shotgun (WGS) entry which is preliminary data.</text>
</comment>
<dbReference type="PRINTS" id="PR00300">
    <property type="entry name" value="CLPPROTEASEA"/>
</dbReference>
<dbReference type="Proteomes" id="UP000824102">
    <property type="component" value="Unassembled WGS sequence"/>
</dbReference>
<keyword evidence="7" id="KW-0547">Nucleotide-binding</keyword>
<dbReference type="InterPro" id="IPR050238">
    <property type="entry name" value="DNA_Rep/Repair_Clamp_Loader"/>
</dbReference>
<keyword evidence="3 14" id="KW-0808">Transferase</keyword>
<dbReference type="InterPro" id="IPR008921">
    <property type="entry name" value="DNA_pol3_clamp-load_cplx_C"/>
</dbReference>
<dbReference type="EMBL" id="DXBB01000114">
    <property type="protein sequence ID" value="HIZ73468.1"/>
    <property type="molecule type" value="Genomic_DNA"/>
</dbReference>
<dbReference type="SMART" id="SM00382">
    <property type="entry name" value="AAA"/>
    <property type="match status" value="1"/>
</dbReference>
<dbReference type="NCBIfam" id="NF004046">
    <property type="entry name" value="PRK05563.1"/>
    <property type="match status" value="1"/>
</dbReference>
<evidence type="ECO:0000256" key="8">
    <source>
        <dbReference type="ARBA" id="ARBA00022833"/>
    </source>
</evidence>
<evidence type="ECO:0000256" key="7">
    <source>
        <dbReference type="ARBA" id="ARBA00022741"/>
    </source>
</evidence>
<dbReference type="GO" id="GO:0003677">
    <property type="term" value="F:DNA binding"/>
    <property type="evidence" value="ECO:0007669"/>
    <property type="project" value="InterPro"/>
</dbReference>
<feature type="compositionally biased region" description="Low complexity" evidence="12">
    <location>
        <begin position="457"/>
        <end position="469"/>
    </location>
</feature>
<protein>
    <recommendedName>
        <fullName evidence="2">DNA-directed DNA polymerase</fullName>
        <ecNumber evidence="2">2.7.7.7</ecNumber>
    </recommendedName>
</protein>
<dbReference type="GO" id="GO:0005524">
    <property type="term" value="F:ATP binding"/>
    <property type="evidence" value="ECO:0007669"/>
    <property type="project" value="UniProtKB-KW"/>
</dbReference>
<dbReference type="CDD" id="cd00009">
    <property type="entry name" value="AAA"/>
    <property type="match status" value="1"/>
</dbReference>
<evidence type="ECO:0000256" key="11">
    <source>
        <dbReference type="ARBA" id="ARBA00049244"/>
    </source>
</evidence>
<dbReference type="AlphaFoldDB" id="A0A9D2G5D5"/>
<evidence type="ECO:0000256" key="1">
    <source>
        <dbReference type="ARBA" id="ARBA00006360"/>
    </source>
</evidence>
<feature type="region of interest" description="Disordered" evidence="12">
    <location>
        <begin position="456"/>
        <end position="491"/>
    </location>
</feature>
<dbReference type="GO" id="GO:0006261">
    <property type="term" value="P:DNA-templated DNA replication"/>
    <property type="evidence" value="ECO:0007669"/>
    <property type="project" value="TreeGrafter"/>
</dbReference>
<dbReference type="PANTHER" id="PTHR11669">
    <property type="entry name" value="REPLICATION FACTOR C / DNA POLYMERASE III GAMMA-TAU SUBUNIT"/>
    <property type="match status" value="1"/>
</dbReference>
<keyword evidence="6" id="KW-0479">Metal-binding</keyword>
<gene>
    <name evidence="14" type="primary">dnaX</name>
    <name evidence="14" type="ORF">H9964_07795</name>
</gene>
<dbReference type="SUPFAM" id="SSF48019">
    <property type="entry name" value="post-AAA+ oligomerization domain-like"/>
    <property type="match status" value="1"/>
</dbReference>
<dbReference type="InterPro" id="IPR003593">
    <property type="entry name" value="AAA+_ATPase"/>
</dbReference>
<dbReference type="InterPro" id="IPR027417">
    <property type="entry name" value="P-loop_NTPase"/>
</dbReference>
<evidence type="ECO:0000256" key="12">
    <source>
        <dbReference type="SAM" id="MobiDB-lite"/>
    </source>
</evidence>
<dbReference type="InterPro" id="IPR012763">
    <property type="entry name" value="DNA_pol_III_sug/sutau_N"/>
</dbReference>
<evidence type="ECO:0000256" key="5">
    <source>
        <dbReference type="ARBA" id="ARBA00022705"/>
    </source>
</evidence>
<feature type="domain" description="AAA+ ATPase" evidence="13">
    <location>
        <begin position="36"/>
        <end position="177"/>
    </location>
</feature>
<dbReference type="PANTHER" id="PTHR11669:SF0">
    <property type="entry name" value="PROTEIN STICHEL-LIKE 2"/>
    <property type="match status" value="1"/>
</dbReference>
<dbReference type="GO" id="GO:0009360">
    <property type="term" value="C:DNA polymerase III complex"/>
    <property type="evidence" value="ECO:0007669"/>
    <property type="project" value="InterPro"/>
</dbReference>
<evidence type="ECO:0000259" key="13">
    <source>
        <dbReference type="SMART" id="SM00382"/>
    </source>
</evidence>
<comment type="catalytic activity">
    <reaction evidence="11">
        <text>DNA(n) + a 2'-deoxyribonucleoside 5'-triphosphate = DNA(n+1) + diphosphate</text>
        <dbReference type="Rhea" id="RHEA:22508"/>
        <dbReference type="Rhea" id="RHEA-COMP:17339"/>
        <dbReference type="Rhea" id="RHEA-COMP:17340"/>
        <dbReference type="ChEBI" id="CHEBI:33019"/>
        <dbReference type="ChEBI" id="CHEBI:61560"/>
        <dbReference type="ChEBI" id="CHEBI:173112"/>
        <dbReference type="EC" id="2.7.7.7"/>
    </reaction>
</comment>
<dbReference type="Pfam" id="PF13177">
    <property type="entry name" value="DNA_pol3_delta2"/>
    <property type="match status" value="1"/>
</dbReference>
<keyword evidence="4 14" id="KW-0548">Nucleotidyltransferase</keyword>
<proteinExistence type="inferred from homology"/>
<keyword evidence="5" id="KW-0235">DNA replication</keyword>
<name>A0A9D2G5D5_9FIRM</name>
<dbReference type="InterPro" id="IPR001270">
    <property type="entry name" value="ClpA/B"/>
</dbReference>
<dbReference type="FunFam" id="3.40.50.300:FF:000014">
    <property type="entry name" value="DNA polymerase III subunit gamma/tau"/>
    <property type="match status" value="1"/>
</dbReference>
<comment type="similarity">
    <text evidence="1">Belongs to the DnaX/STICHEL family.</text>
</comment>
<evidence type="ECO:0000256" key="6">
    <source>
        <dbReference type="ARBA" id="ARBA00022723"/>
    </source>
</evidence>
<dbReference type="SUPFAM" id="SSF52540">
    <property type="entry name" value="P-loop containing nucleoside triphosphate hydrolases"/>
    <property type="match status" value="1"/>
</dbReference>
<dbReference type="Pfam" id="PF22608">
    <property type="entry name" value="DNAX_ATPase_lid"/>
    <property type="match status" value="1"/>
</dbReference>
<dbReference type="Pfam" id="PF12169">
    <property type="entry name" value="DNA_pol3_gamma3"/>
    <property type="match status" value="1"/>
</dbReference>
<dbReference type="Gene3D" id="1.20.272.10">
    <property type="match status" value="1"/>
</dbReference>
<dbReference type="Gene3D" id="1.10.8.60">
    <property type="match status" value="1"/>
</dbReference>
<dbReference type="Gene3D" id="3.40.50.300">
    <property type="entry name" value="P-loop containing nucleotide triphosphate hydrolases"/>
    <property type="match status" value="1"/>
</dbReference>
<dbReference type="EC" id="2.7.7.7" evidence="2"/>
<evidence type="ECO:0000256" key="3">
    <source>
        <dbReference type="ARBA" id="ARBA00022679"/>
    </source>
</evidence>
<dbReference type="GO" id="GO:0003887">
    <property type="term" value="F:DNA-directed DNA polymerase activity"/>
    <property type="evidence" value="ECO:0007669"/>
    <property type="project" value="UniProtKB-KW"/>
</dbReference>